<reference evidence="2 3" key="1">
    <citation type="submission" date="2018-05" db="EMBL/GenBank/DDBJ databases">
        <title>Genetic diversity of glacier-inhabiting Cryobacterium bacteria in China and description of Cryobacterium mengkeensis sp. nov. and Arthrobacter glacialis sp. nov.</title>
        <authorList>
            <person name="Liu Q."/>
            <person name="Xin Y.-H."/>
        </authorList>
    </citation>
    <scope>NUCLEOTIDE SEQUENCE [LARGE SCALE GENOMIC DNA]</scope>
    <source>
        <strain evidence="2 3">GP3</strain>
    </source>
</reference>
<feature type="domain" description="Transposase IS204/IS1001/IS1096/IS1165 DDE" evidence="1">
    <location>
        <begin position="112"/>
        <end position="287"/>
    </location>
</feature>
<evidence type="ECO:0000313" key="3">
    <source>
        <dbReference type="Proteomes" id="UP000246303"/>
    </source>
</evidence>
<evidence type="ECO:0000259" key="1">
    <source>
        <dbReference type="Pfam" id="PF01610"/>
    </source>
</evidence>
<gene>
    <name evidence="2" type="ORF">CVS29_17760</name>
</gene>
<accession>A0A2V3DMS9</accession>
<keyword evidence="3" id="KW-1185">Reference proteome</keyword>
<dbReference type="InterPro" id="IPR002560">
    <property type="entry name" value="Transposase_DDE"/>
</dbReference>
<dbReference type="InterPro" id="IPR047951">
    <property type="entry name" value="Transpos_ISL3"/>
</dbReference>
<organism evidence="2 3">
    <name type="scientific">Arthrobacter psychrochitiniphilus</name>
    <dbReference type="NCBI Taxonomy" id="291045"/>
    <lineage>
        <taxon>Bacteria</taxon>
        <taxon>Bacillati</taxon>
        <taxon>Actinomycetota</taxon>
        <taxon>Actinomycetes</taxon>
        <taxon>Micrococcales</taxon>
        <taxon>Micrococcaceae</taxon>
        <taxon>Arthrobacter</taxon>
    </lineage>
</organism>
<name>A0A2V3DMS9_9MICC</name>
<dbReference type="EMBL" id="QHLZ01000019">
    <property type="protein sequence ID" value="PXA63961.1"/>
    <property type="molecule type" value="Genomic_DNA"/>
</dbReference>
<dbReference type="Proteomes" id="UP000246303">
    <property type="component" value="Unassembled WGS sequence"/>
</dbReference>
<sequence>MWAKRRLFCDEALCARKTFAEATPQMPRFARSTTRLKETLKDAVIDSGRAASEVAAAFKVSWWLVNTVVVAAAEALPSVDLLAPTRLGIDEHRYRSVRWLQDQQSKKWTRYEPWMSTIVDVDTGQVLGIADGRDSRGVGAWLKARPATWLSCIETVGIDPSAAFRKALRENLPDAAASVDHFHMVLLANDMLTQVRQRVSREQNGRRGLKTDKAWAHRQLLLRGYDTLSDAGKKRLDDVFATDDPSKELVAAWGVKEALRLMLSNNNPASVEDRKAFFERQVQDSGHALVTGSGFVDFSGFFLIKAC</sequence>
<dbReference type="PANTHER" id="PTHR33498:SF1">
    <property type="entry name" value="TRANSPOSASE FOR INSERTION SEQUENCE ELEMENT IS1557"/>
    <property type="match status" value="1"/>
</dbReference>
<dbReference type="Pfam" id="PF01610">
    <property type="entry name" value="DDE_Tnp_ISL3"/>
    <property type="match status" value="1"/>
</dbReference>
<comment type="caution">
    <text evidence="2">The sequence shown here is derived from an EMBL/GenBank/DDBJ whole genome shotgun (WGS) entry which is preliminary data.</text>
</comment>
<protein>
    <submittedName>
        <fullName evidence="2">ISL3 family transposase</fullName>
    </submittedName>
</protein>
<dbReference type="PANTHER" id="PTHR33498">
    <property type="entry name" value="TRANSPOSASE FOR INSERTION SEQUENCE ELEMENT IS1557"/>
    <property type="match status" value="1"/>
</dbReference>
<feature type="non-terminal residue" evidence="2">
    <location>
        <position position="307"/>
    </location>
</feature>
<proteinExistence type="predicted"/>
<dbReference type="AlphaFoldDB" id="A0A2V3DMS9"/>
<evidence type="ECO:0000313" key="2">
    <source>
        <dbReference type="EMBL" id="PXA63961.1"/>
    </source>
</evidence>